<dbReference type="AlphaFoldDB" id="X0W864"/>
<evidence type="ECO:0000313" key="1">
    <source>
        <dbReference type="EMBL" id="GAG08831.1"/>
    </source>
</evidence>
<sequence>MAKKLQNKAKAKAWEKFSRFIRVRDCLAATGLPFVGVCITCGRRFHIRYLQAGHCLPGRSNAKLFDEKLVFAQCKYCNEVKHGEKKKYEAKMITKYGKAKFEQMKIDAKKIIKYVDYEQLAKTYNDKYIALMKSCGFKTWLELLKQERN</sequence>
<dbReference type="EMBL" id="BARS01029810">
    <property type="protein sequence ID" value="GAG08831.1"/>
    <property type="molecule type" value="Genomic_DNA"/>
</dbReference>
<organism evidence="1">
    <name type="scientific">marine sediment metagenome</name>
    <dbReference type="NCBI Taxonomy" id="412755"/>
    <lineage>
        <taxon>unclassified sequences</taxon>
        <taxon>metagenomes</taxon>
        <taxon>ecological metagenomes</taxon>
    </lineage>
</organism>
<proteinExistence type="predicted"/>
<accession>X0W864</accession>
<name>X0W864_9ZZZZ</name>
<gene>
    <name evidence="1" type="ORF">S01H1_46552</name>
</gene>
<comment type="caution">
    <text evidence="1">The sequence shown here is derived from an EMBL/GenBank/DDBJ whole genome shotgun (WGS) entry which is preliminary data.</text>
</comment>
<protein>
    <submittedName>
        <fullName evidence="1">Uncharacterized protein</fullName>
    </submittedName>
</protein>
<dbReference type="InterPro" id="IPR008713">
    <property type="entry name" value="Phage_lambda_NinG"/>
</dbReference>
<reference evidence="1" key="1">
    <citation type="journal article" date="2014" name="Front. Microbiol.">
        <title>High frequency of phylogenetically diverse reductive dehalogenase-homologous genes in deep subseafloor sedimentary metagenomes.</title>
        <authorList>
            <person name="Kawai M."/>
            <person name="Futagami T."/>
            <person name="Toyoda A."/>
            <person name="Takaki Y."/>
            <person name="Nishi S."/>
            <person name="Hori S."/>
            <person name="Arai W."/>
            <person name="Tsubouchi T."/>
            <person name="Morono Y."/>
            <person name="Uchiyama I."/>
            <person name="Ito T."/>
            <person name="Fujiyama A."/>
            <person name="Inagaki F."/>
            <person name="Takami H."/>
        </authorList>
    </citation>
    <scope>NUCLEOTIDE SEQUENCE</scope>
    <source>
        <strain evidence="1">Expedition CK06-06</strain>
    </source>
</reference>
<dbReference type="Pfam" id="PF05766">
    <property type="entry name" value="NinG"/>
    <property type="match status" value="1"/>
</dbReference>